<accession>A0A9W6LMC4</accession>
<evidence type="ECO:0008006" key="4">
    <source>
        <dbReference type="Google" id="ProtNLM"/>
    </source>
</evidence>
<reference evidence="2" key="1">
    <citation type="submission" date="2022-12" db="EMBL/GenBank/DDBJ databases">
        <title>Reference genome sequencing for broad-spectrum identification of bacterial and archaeal isolates by mass spectrometry.</title>
        <authorList>
            <person name="Sekiguchi Y."/>
            <person name="Tourlousse D.M."/>
        </authorList>
    </citation>
    <scope>NUCLEOTIDE SEQUENCE</scope>
    <source>
        <strain evidence="2">10succ1</strain>
    </source>
</reference>
<dbReference type="Gene3D" id="2.40.160.20">
    <property type="match status" value="1"/>
</dbReference>
<organism evidence="2 3">
    <name type="scientific">Propionigenium maris DSM 9537</name>
    <dbReference type="NCBI Taxonomy" id="1123000"/>
    <lineage>
        <taxon>Bacteria</taxon>
        <taxon>Fusobacteriati</taxon>
        <taxon>Fusobacteriota</taxon>
        <taxon>Fusobacteriia</taxon>
        <taxon>Fusobacteriales</taxon>
        <taxon>Fusobacteriaceae</taxon>
        <taxon>Propionigenium</taxon>
    </lineage>
</organism>
<keyword evidence="3" id="KW-1185">Reference proteome</keyword>
<protein>
    <recommendedName>
        <fullName evidence="4">Outer membrane protein beta-barrel domain-containing protein</fullName>
    </recommendedName>
</protein>
<dbReference type="SUPFAM" id="SSF56925">
    <property type="entry name" value="OMPA-like"/>
    <property type="match status" value="1"/>
</dbReference>
<dbReference type="RefSeq" id="WP_281832780.1">
    <property type="nucleotide sequence ID" value="NZ_BSDY01000001.1"/>
</dbReference>
<name>A0A9W6LMC4_9FUSO</name>
<evidence type="ECO:0000256" key="1">
    <source>
        <dbReference type="SAM" id="SignalP"/>
    </source>
</evidence>
<gene>
    <name evidence="2" type="ORF">PM10SUCC1_02850</name>
</gene>
<evidence type="ECO:0000313" key="2">
    <source>
        <dbReference type="EMBL" id="GLI54770.1"/>
    </source>
</evidence>
<comment type="caution">
    <text evidence="2">The sequence shown here is derived from an EMBL/GenBank/DDBJ whole genome shotgun (WGS) entry which is preliminary data.</text>
</comment>
<dbReference type="AlphaFoldDB" id="A0A9W6LMC4"/>
<sequence length="207" mass="22617">MKKSLVTIATLGIIATSAEAAQGDLSFIPKLKMGRETTTGDIGNVYGGEIDVLYGVTNNLEVGFNMGYNVYDLDVSMEMESTDEKESFKDLNTLSLAGVIRYNFNEINGMKPFVSAKGGWLWGDTSIDATLLDSDGSFLVKEEYEIEGKWIAGIATGIEYNNFNAELGFELSKFKATGTAKGFDGSKDSDSDTDKFRTVYLAVGYRF</sequence>
<evidence type="ECO:0000313" key="3">
    <source>
        <dbReference type="Proteomes" id="UP001144471"/>
    </source>
</evidence>
<dbReference type="EMBL" id="BSDY01000001">
    <property type="protein sequence ID" value="GLI54770.1"/>
    <property type="molecule type" value="Genomic_DNA"/>
</dbReference>
<keyword evidence="1" id="KW-0732">Signal</keyword>
<proteinExistence type="predicted"/>
<dbReference type="InterPro" id="IPR011250">
    <property type="entry name" value="OMP/PagP_B-barrel"/>
</dbReference>
<dbReference type="Proteomes" id="UP001144471">
    <property type="component" value="Unassembled WGS sequence"/>
</dbReference>
<feature type="chain" id="PRO_5040733280" description="Outer membrane protein beta-barrel domain-containing protein" evidence="1">
    <location>
        <begin position="21"/>
        <end position="207"/>
    </location>
</feature>
<feature type="signal peptide" evidence="1">
    <location>
        <begin position="1"/>
        <end position="20"/>
    </location>
</feature>